<dbReference type="AlphaFoldDB" id="A0A673CST3"/>
<accession>A0A673CST3</accession>
<keyword evidence="2" id="KW-1185">Reference proteome</keyword>
<proteinExistence type="predicted"/>
<dbReference type="Ensembl" id="ENSSORT00005058717.1">
    <property type="protein sequence ID" value="ENSSORP00005057400.1"/>
    <property type="gene ID" value="ENSSORG00005025459.1"/>
</dbReference>
<evidence type="ECO:0000313" key="2">
    <source>
        <dbReference type="Proteomes" id="UP000472271"/>
    </source>
</evidence>
<name>A0A673CST3_9TELE</name>
<evidence type="ECO:0000313" key="1">
    <source>
        <dbReference type="Ensembl" id="ENSSORP00005057400.1"/>
    </source>
</evidence>
<protein>
    <submittedName>
        <fullName evidence="1">Uncharacterized protein</fullName>
    </submittedName>
</protein>
<reference evidence="1" key="1">
    <citation type="submission" date="2019-06" db="EMBL/GenBank/DDBJ databases">
        <authorList>
            <consortium name="Wellcome Sanger Institute Data Sharing"/>
        </authorList>
    </citation>
    <scope>NUCLEOTIDE SEQUENCE [LARGE SCALE GENOMIC DNA]</scope>
</reference>
<reference evidence="1" key="3">
    <citation type="submission" date="2025-09" db="UniProtKB">
        <authorList>
            <consortium name="Ensembl"/>
        </authorList>
    </citation>
    <scope>IDENTIFICATION</scope>
</reference>
<dbReference type="Proteomes" id="UP000472271">
    <property type="component" value="Chromosome 15"/>
</dbReference>
<dbReference type="InParanoid" id="A0A673CST3"/>
<sequence length="56" mass="6518">MWIKYLEEDFPVKTERNEKIYIKTRVNINPNFTAVKVTLSNHFQSSLCICSPAVEA</sequence>
<organism evidence="1 2">
    <name type="scientific">Sphaeramia orbicularis</name>
    <name type="common">orbiculate cardinalfish</name>
    <dbReference type="NCBI Taxonomy" id="375764"/>
    <lineage>
        <taxon>Eukaryota</taxon>
        <taxon>Metazoa</taxon>
        <taxon>Chordata</taxon>
        <taxon>Craniata</taxon>
        <taxon>Vertebrata</taxon>
        <taxon>Euteleostomi</taxon>
        <taxon>Actinopterygii</taxon>
        <taxon>Neopterygii</taxon>
        <taxon>Teleostei</taxon>
        <taxon>Neoteleostei</taxon>
        <taxon>Acanthomorphata</taxon>
        <taxon>Gobiaria</taxon>
        <taxon>Kurtiformes</taxon>
        <taxon>Apogonoidei</taxon>
        <taxon>Apogonidae</taxon>
        <taxon>Apogoninae</taxon>
        <taxon>Sphaeramia</taxon>
    </lineage>
</organism>
<reference evidence="1" key="2">
    <citation type="submission" date="2025-08" db="UniProtKB">
        <authorList>
            <consortium name="Ensembl"/>
        </authorList>
    </citation>
    <scope>IDENTIFICATION</scope>
</reference>